<protein>
    <recommendedName>
        <fullName evidence="4">Type IV pilus assembly protein PilW</fullName>
    </recommendedName>
</protein>
<evidence type="ECO:0000313" key="3">
    <source>
        <dbReference type="Proteomes" id="UP000003165"/>
    </source>
</evidence>
<name>B9Z6Z4_9NEIS</name>
<dbReference type="EMBL" id="ACIS01000009">
    <property type="protein sequence ID" value="EEG07309.1"/>
    <property type="molecule type" value="Genomic_DNA"/>
</dbReference>
<evidence type="ECO:0000313" key="2">
    <source>
        <dbReference type="EMBL" id="EEG07309.1"/>
    </source>
</evidence>
<reference evidence="2 3" key="1">
    <citation type="submission" date="2009-02" db="EMBL/GenBank/DDBJ databases">
        <title>Sequencing of the draft genome and assembly of Lutiella nitroferrum 2002.</title>
        <authorList>
            <consortium name="US DOE Joint Genome Institute (JGI-PGF)"/>
            <person name="Lucas S."/>
            <person name="Copeland A."/>
            <person name="Lapidus A."/>
            <person name="Glavina del Rio T."/>
            <person name="Tice H."/>
            <person name="Bruce D."/>
            <person name="Goodwin L."/>
            <person name="Pitluck S."/>
            <person name="Larimer F."/>
            <person name="Land M.L."/>
            <person name="Hauser L."/>
            <person name="Coates J.D."/>
        </authorList>
    </citation>
    <scope>NUCLEOTIDE SEQUENCE [LARGE SCALE GENOMIC DNA]</scope>
    <source>
        <strain evidence="2 3">2002</strain>
    </source>
</reference>
<dbReference type="InterPro" id="IPR032092">
    <property type="entry name" value="PilW"/>
</dbReference>
<dbReference type="RefSeq" id="WP_008955149.1">
    <property type="nucleotide sequence ID" value="NZ_ACIS01000009.1"/>
</dbReference>
<dbReference type="GO" id="GO:0043683">
    <property type="term" value="P:type IV pilus assembly"/>
    <property type="evidence" value="ECO:0007669"/>
    <property type="project" value="InterPro"/>
</dbReference>
<proteinExistence type="predicted"/>
<evidence type="ECO:0000256" key="1">
    <source>
        <dbReference type="SAM" id="Phobius"/>
    </source>
</evidence>
<dbReference type="Proteomes" id="UP000003165">
    <property type="component" value="Unassembled WGS sequence"/>
</dbReference>
<feature type="transmembrane region" description="Helical" evidence="1">
    <location>
        <begin position="20"/>
        <end position="42"/>
    </location>
</feature>
<sequence length="384" mass="41106" precursor="true">MNQPHLRSPRRQSGISLIEIMIGLTIALITTLMLSQIMGLWWNQRKTTDSASEGQNQGLTSMVLMEQAIRSAGYGTQIGTLINCSTRYAYIGTNGANGGEDPNFAGAAFGVSIAPLIIIDGGTNGEADQIEVRGGKGNLSFGLTTLSKTMPPSSSELDVSTVSGFEVNTFSVLYDPSTGNCTRFDLTQKQNSALKLQQNPGNNDNGTTYNPATNYENSNGYPTYSAGNYIIKLGSDVITSTYSVDETNRQLKLADASMRTSTVNYTLGENIVNMQAQYGIKSGSSYTWTDATGSYAKSALAADSASLTKILTLQAVKLAVVSRVPKRESGIVTTACSGFSNGICIWSGTKVRLDGGAGGTEWQHYKYRIYESVIPLRNTIWSAG</sequence>
<organism evidence="2 3">
    <name type="scientific">Pseudogulbenkiania ferrooxidans 2002</name>
    <dbReference type="NCBI Taxonomy" id="279714"/>
    <lineage>
        <taxon>Bacteria</taxon>
        <taxon>Pseudomonadati</taxon>
        <taxon>Pseudomonadota</taxon>
        <taxon>Betaproteobacteria</taxon>
        <taxon>Neisseriales</taxon>
        <taxon>Chromobacteriaceae</taxon>
        <taxon>Pseudogulbenkiania</taxon>
    </lineage>
</organism>
<dbReference type="PROSITE" id="PS00409">
    <property type="entry name" value="PROKAR_NTER_METHYL"/>
    <property type="match status" value="1"/>
</dbReference>
<dbReference type="InterPro" id="IPR012902">
    <property type="entry name" value="N_methyl_site"/>
</dbReference>
<keyword evidence="1" id="KW-1133">Transmembrane helix</keyword>
<dbReference type="eggNOG" id="COG4966">
    <property type="taxonomic scope" value="Bacteria"/>
</dbReference>
<keyword evidence="1" id="KW-0472">Membrane</keyword>
<dbReference type="Pfam" id="PF07963">
    <property type="entry name" value="N_methyl"/>
    <property type="match status" value="1"/>
</dbReference>
<keyword evidence="3" id="KW-1185">Reference proteome</keyword>
<gene>
    <name evidence="2" type="ORF">FuraDRAFT_3130</name>
</gene>
<evidence type="ECO:0008006" key="4">
    <source>
        <dbReference type="Google" id="ProtNLM"/>
    </source>
</evidence>
<dbReference type="Pfam" id="PF16074">
    <property type="entry name" value="PilW"/>
    <property type="match status" value="1"/>
</dbReference>
<comment type="caution">
    <text evidence="2">The sequence shown here is derived from an EMBL/GenBank/DDBJ whole genome shotgun (WGS) entry which is preliminary data.</text>
</comment>
<dbReference type="AlphaFoldDB" id="B9Z6Z4"/>
<keyword evidence="1" id="KW-0812">Transmembrane</keyword>
<accession>B9Z6Z4</accession>